<keyword evidence="3" id="KW-1185">Reference proteome</keyword>
<sequence>MENIREGFLKCKLSIVFFIAGMQDAATWSDYTCFAYNQIISTLFLAIGVAVFINNAYSF</sequence>
<keyword evidence="1" id="KW-0472">Membrane</keyword>
<evidence type="ECO:0000256" key="1">
    <source>
        <dbReference type="SAM" id="Phobius"/>
    </source>
</evidence>
<gene>
    <name evidence="2" type="ORF">PCAMFM013_S004g000097</name>
</gene>
<accession>A0A0G4P1F7</accession>
<protein>
    <submittedName>
        <fullName evidence="2">Str. FM013</fullName>
    </submittedName>
</protein>
<name>A0A0G4P1F7_PENC3</name>
<dbReference type="AlphaFoldDB" id="A0A0G4P1F7"/>
<organism evidence="2 3">
    <name type="scientific">Penicillium camemberti (strain FM 013)</name>
    <dbReference type="NCBI Taxonomy" id="1429867"/>
    <lineage>
        <taxon>Eukaryota</taxon>
        <taxon>Fungi</taxon>
        <taxon>Dikarya</taxon>
        <taxon>Ascomycota</taxon>
        <taxon>Pezizomycotina</taxon>
        <taxon>Eurotiomycetes</taxon>
        <taxon>Eurotiomycetidae</taxon>
        <taxon>Eurotiales</taxon>
        <taxon>Aspergillaceae</taxon>
        <taxon>Penicillium</taxon>
    </lineage>
</organism>
<reference evidence="2 3" key="1">
    <citation type="journal article" date="2014" name="Nat. Commun.">
        <title>Multiple recent horizontal transfers of a large genomic region in cheese making fungi.</title>
        <authorList>
            <person name="Cheeseman K."/>
            <person name="Ropars J."/>
            <person name="Renault P."/>
            <person name="Dupont J."/>
            <person name="Gouzy J."/>
            <person name="Branca A."/>
            <person name="Abraham A.L."/>
            <person name="Ceppi M."/>
            <person name="Conseiller E."/>
            <person name="Debuchy R."/>
            <person name="Malagnac F."/>
            <person name="Goarin A."/>
            <person name="Silar P."/>
            <person name="Lacoste S."/>
            <person name="Sallet E."/>
            <person name="Bensimon A."/>
            <person name="Giraud T."/>
            <person name="Brygoo Y."/>
        </authorList>
    </citation>
    <scope>NUCLEOTIDE SEQUENCE [LARGE SCALE GENOMIC DNA]</scope>
    <source>
        <strain evidence="3">FM 013</strain>
    </source>
</reference>
<evidence type="ECO:0000313" key="2">
    <source>
        <dbReference type="EMBL" id="CRL20157.1"/>
    </source>
</evidence>
<keyword evidence="1" id="KW-1133">Transmembrane helix</keyword>
<feature type="transmembrane region" description="Helical" evidence="1">
    <location>
        <begin position="39"/>
        <end position="57"/>
    </location>
</feature>
<dbReference type="Proteomes" id="UP000053732">
    <property type="component" value="Unassembled WGS sequence"/>
</dbReference>
<keyword evidence="1" id="KW-0812">Transmembrane</keyword>
<evidence type="ECO:0000313" key="3">
    <source>
        <dbReference type="Proteomes" id="UP000053732"/>
    </source>
</evidence>
<proteinExistence type="predicted"/>
<dbReference type="EMBL" id="HG793137">
    <property type="protein sequence ID" value="CRL20157.1"/>
    <property type="molecule type" value="Genomic_DNA"/>
</dbReference>